<feature type="region of interest" description="Disordered" evidence="1">
    <location>
        <begin position="1"/>
        <end position="27"/>
    </location>
</feature>
<evidence type="ECO:0000256" key="1">
    <source>
        <dbReference type="SAM" id="MobiDB-lite"/>
    </source>
</evidence>
<dbReference type="Proteomes" id="UP000593564">
    <property type="component" value="Unassembled WGS sequence"/>
</dbReference>
<reference evidence="2 3" key="2">
    <citation type="submission" date="2020-07" db="EMBL/GenBank/DDBJ databases">
        <title>Genome assembly of wild tea tree DASZ reveals pedigree and selection history of tea varieties.</title>
        <authorList>
            <person name="Zhang W."/>
        </authorList>
    </citation>
    <scope>NUCLEOTIDE SEQUENCE [LARGE SCALE GENOMIC DNA]</scope>
    <source>
        <strain evidence="3">cv. G240</strain>
        <tissue evidence="2">Leaf</tissue>
    </source>
</reference>
<sequence length="100" mass="11467">METATNYGSWPRQRPRRRGDRSNRERLDDVVIPGLQKLRFDPPPGWEASTSSRSQGEVHHDGGYFFFSLPERMRCIGDHPFVAACSLDLRIRRGPQALLS</sequence>
<proteinExistence type="predicted"/>
<comment type="caution">
    <text evidence="2">The sequence shown here is derived from an EMBL/GenBank/DDBJ whole genome shotgun (WGS) entry which is preliminary data.</text>
</comment>
<feature type="region of interest" description="Disordered" evidence="1">
    <location>
        <begin position="39"/>
        <end position="59"/>
    </location>
</feature>
<accession>A0A7J7GHC6</accession>
<reference evidence="3" key="1">
    <citation type="journal article" date="2020" name="Nat. Commun.">
        <title>Genome assembly of wild tea tree DASZ reveals pedigree and selection history of tea varieties.</title>
        <authorList>
            <person name="Zhang W."/>
            <person name="Zhang Y."/>
            <person name="Qiu H."/>
            <person name="Guo Y."/>
            <person name="Wan H."/>
            <person name="Zhang X."/>
            <person name="Scossa F."/>
            <person name="Alseekh S."/>
            <person name="Zhang Q."/>
            <person name="Wang P."/>
            <person name="Xu L."/>
            <person name="Schmidt M.H."/>
            <person name="Jia X."/>
            <person name="Li D."/>
            <person name="Zhu A."/>
            <person name="Guo F."/>
            <person name="Chen W."/>
            <person name="Ni D."/>
            <person name="Usadel B."/>
            <person name="Fernie A.R."/>
            <person name="Wen W."/>
        </authorList>
    </citation>
    <scope>NUCLEOTIDE SEQUENCE [LARGE SCALE GENOMIC DNA]</scope>
    <source>
        <strain evidence="3">cv. G240</strain>
    </source>
</reference>
<dbReference type="AlphaFoldDB" id="A0A7J7GHC6"/>
<gene>
    <name evidence="2" type="ORF">HYC85_023045</name>
</gene>
<keyword evidence="3" id="KW-1185">Reference proteome</keyword>
<evidence type="ECO:0000313" key="2">
    <source>
        <dbReference type="EMBL" id="KAF5938786.1"/>
    </source>
</evidence>
<evidence type="ECO:0000313" key="3">
    <source>
        <dbReference type="Proteomes" id="UP000593564"/>
    </source>
</evidence>
<organism evidence="2 3">
    <name type="scientific">Camellia sinensis</name>
    <name type="common">Tea plant</name>
    <name type="synonym">Thea sinensis</name>
    <dbReference type="NCBI Taxonomy" id="4442"/>
    <lineage>
        <taxon>Eukaryota</taxon>
        <taxon>Viridiplantae</taxon>
        <taxon>Streptophyta</taxon>
        <taxon>Embryophyta</taxon>
        <taxon>Tracheophyta</taxon>
        <taxon>Spermatophyta</taxon>
        <taxon>Magnoliopsida</taxon>
        <taxon>eudicotyledons</taxon>
        <taxon>Gunneridae</taxon>
        <taxon>Pentapetalae</taxon>
        <taxon>asterids</taxon>
        <taxon>Ericales</taxon>
        <taxon>Theaceae</taxon>
        <taxon>Camellia</taxon>
    </lineage>
</organism>
<dbReference type="EMBL" id="JACBKZ010000011">
    <property type="protein sequence ID" value="KAF5938786.1"/>
    <property type="molecule type" value="Genomic_DNA"/>
</dbReference>
<name>A0A7J7GHC6_CAMSI</name>
<protein>
    <submittedName>
        <fullName evidence="2">Uncharacterized protein</fullName>
    </submittedName>
</protein>